<protein>
    <submittedName>
        <fullName evidence="1">Uncharacterized protein</fullName>
    </submittedName>
</protein>
<proteinExistence type="predicted"/>
<reference evidence="1" key="2">
    <citation type="journal article" date="2015" name="Data Brief">
        <title>Shoot transcriptome of the giant reed, Arundo donax.</title>
        <authorList>
            <person name="Barrero R.A."/>
            <person name="Guerrero F.D."/>
            <person name="Moolhuijzen P."/>
            <person name="Goolsby J.A."/>
            <person name="Tidwell J."/>
            <person name="Bellgard S.E."/>
            <person name="Bellgard M.I."/>
        </authorList>
    </citation>
    <scope>NUCLEOTIDE SEQUENCE</scope>
    <source>
        <tissue evidence="1">Shoot tissue taken approximately 20 cm above the soil surface</tissue>
    </source>
</reference>
<reference evidence="1" key="1">
    <citation type="submission" date="2014-09" db="EMBL/GenBank/DDBJ databases">
        <authorList>
            <person name="Magalhaes I.L.F."/>
            <person name="Oliveira U."/>
            <person name="Santos F.R."/>
            <person name="Vidigal T.H.D.A."/>
            <person name="Brescovit A.D."/>
            <person name="Santos A.J."/>
        </authorList>
    </citation>
    <scope>NUCLEOTIDE SEQUENCE</scope>
    <source>
        <tissue evidence="1">Shoot tissue taken approximately 20 cm above the soil surface</tissue>
    </source>
</reference>
<accession>A0A0A9EIE4</accession>
<name>A0A0A9EIE4_ARUDO</name>
<dbReference type="EMBL" id="GBRH01199107">
    <property type="protein sequence ID" value="JAD98788.1"/>
    <property type="molecule type" value="Transcribed_RNA"/>
</dbReference>
<organism evidence="1">
    <name type="scientific">Arundo donax</name>
    <name type="common">Giant reed</name>
    <name type="synonym">Donax arundinaceus</name>
    <dbReference type="NCBI Taxonomy" id="35708"/>
    <lineage>
        <taxon>Eukaryota</taxon>
        <taxon>Viridiplantae</taxon>
        <taxon>Streptophyta</taxon>
        <taxon>Embryophyta</taxon>
        <taxon>Tracheophyta</taxon>
        <taxon>Spermatophyta</taxon>
        <taxon>Magnoliopsida</taxon>
        <taxon>Liliopsida</taxon>
        <taxon>Poales</taxon>
        <taxon>Poaceae</taxon>
        <taxon>PACMAD clade</taxon>
        <taxon>Arundinoideae</taxon>
        <taxon>Arundineae</taxon>
        <taxon>Arundo</taxon>
    </lineage>
</organism>
<dbReference type="AlphaFoldDB" id="A0A0A9EIE4"/>
<sequence length="18" mass="2135">MVIHQFCFFSLYVDIGSK</sequence>
<evidence type="ECO:0000313" key="1">
    <source>
        <dbReference type="EMBL" id="JAD98788.1"/>
    </source>
</evidence>